<dbReference type="PANTHER" id="PTHR43811:SF17">
    <property type="entry name" value="PEPTIDYL-PROLYL CIS-TRANS ISOMERASE FKBP16-3, CHLOROPLASTIC"/>
    <property type="match status" value="1"/>
</dbReference>
<dbReference type="PROSITE" id="PS50059">
    <property type="entry name" value="FKBP_PPIASE"/>
    <property type="match status" value="1"/>
</dbReference>
<evidence type="ECO:0000313" key="8">
    <source>
        <dbReference type="EMBL" id="CAJ1933579.1"/>
    </source>
</evidence>
<proteinExistence type="predicted"/>
<feature type="signal peptide" evidence="6">
    <location>
        <begin position="1"/>
        <end position="19"/>
    </location>
</feature>
<dbReference type="SUPFAM" id="SSF54534">
    <property type="entry name" value="FKBP-like"/>
    <property type="match status" value="1"/>
</dbReference>
<evidence type="ECO:0000256" key="2">
    <source>
        <dbReference type="ARBA" id="ARBA00013194"/>
    </source>
</evidence>
<evidence type="ECO:0000256" key="5">
    <source>
        <dbReference type="PROSITE-ProRule" id="PRU00277"/>
    </source>
</evidence>
<evidence type="ECO:0000256" key="4">
    <source>
        <dbReference type="ARBA" id="ARBA00023235"/>
    </source>
</evidence>
<comment type="caution">
    <text evidence="8">The sequence shown here is derived from an EMBL/GenBank/DDBJ whole genome shotgun (WGS) entry which is preliminary data.</text>
</comment>
<name>A0AAD2CQH1_9STRA</name>
<keyword evidence="9" id="KW-1185">Reference proteome</keyword>
<evidence type="ECO:0000313" key="9">
    <source>
        <dbReference type="Proteomes" id="UP001295423"/>
    </source>
</evidence>
<dbReference type="AlphaFoldDB" id="A0AAD2CQH1"/>
<protein>
    <recommendedName>
        <fullName evidence="2 5">peptidylprolyl isomerase</fullName>
        <ecNumber evidence="2 5">5.2.1.8</ecNumber>
    </recommendedName>
</protein>
<reference evidence="8" key="1">
    <citation type="submission" date="2023-08" db="EMBL/GenBank/DDBJ databases">
        <authorList>
            <person name="Audoor S."/>
            <person name="Bilcke G."/>
        </authorList>
    </citation>
    <scope>NUCLEOTIDE SEQUENCE</scope>
</reference>
<organism evidence="8 9">
    <name type="scientific">Cylindrotheca closterium</name>
    <dbReference type="NCBI Taxonomy" id="2856"/>
    <lineage>
        <taxon>Eukaryota</taxon>
        <taxon>Sar</taxon>
        <taxon>Stramenopiles</taxon>
        <taxon>Ochrophyta</taxon>
        <taxon>Bacillariophyta</taxon>
        <taxon>Bacillariophyceae</taxon>
        <taxon>Bacillariophycidae</taxon>
        <taxon>Bacillariales</taxon>
        <taxon>Bacillariaceae</taxon>
        <taxon>Cylindrotheca</taxon>
    </lineage>
</organism>
<dbReference type="InterPro" id="IPR046357">
    <property type="entry name" value="PPIase_dom_sf"/>
</dbReference>
<keyword evidence="4 5" id="KW-0413">Isomerase</keyword>
<comment type="catalytic activity">
    <reaction evidence="1 5">
        <text>[protein]-peptidylproline (omega=180) = [protein]-peptidylproline (omega=0)</text>
        <dbReference type="Rhea" id="RHEA:16237"/>
        <dbReference type="Rhea" id="RHEA-COMP:10747"/>
        <dbReference type="Rhea" id="RHEA-COMP:10748"/>
        <dbReference type="ChEBI" id="CHEBI:83833"/>
        <dbReference type="ChEBI" id="CHEBI:83834"/>
        <dbReference type="EC" id="5.2.1.8"/>
    </reaction>
</comment>
<evidence type="ECO:0000256" key="6">
    <source>
        <dbReference type="SAM" id="SignalP"/>
    </source>
</evidence>
<dbReference type="EC" id="5.2.1.8" evidence="2 5"/>
<evidence type="ECO:0000259" key="7">
    <source>
        <dbReference type="PROSITE" id="PS50059"/>
    </source>
</evidence>
<keyword evidence="3 5" id="KW-0697">Rotamase</keyword>
<evidence type="ECO:0000256" key="3">
    <source>
        <dbReference type="ARBA" id="ARBA00023110"/>
    </source>
</evidence>
<gene>
    <name evidence="8" type="ORF">CYCCA115_LOCUS3370</name>
</gene>
<dbReference type="PANTHER" id="PTHR43811">
    <property type="entry name" value="FKBP-TYPE PEPTIDYL-PROLYL CIS-TRANS ISOMERASE FKPA"/>
    <property type="match status" value="1"/>
</dbReference>
<feature type="chain" id="PRO_5041975373" description="peptidylprolyl isomerase" evidence="6">
    <location>
        <begin position="20"/>
        <end position="183"/>
    </location>
</feature>
<sequence length="183" mass="19435">MRCLSILSVIALCASMVQAWTPVNGVQLSRQDMLKTMGGVAAGWMLTSIPSGAETTPAGVKYEVVKKGSGPKPEVGELIAIRFLAFAGSNKIDDIFDTPEPYYTRLGSGALLKGVETTLPLMVVGDRWKLTIPGELAFGPQGRKASAGKPRIPPNAEIVFEVEVVGLPGKEPELIDLIGNVDE</sequence>
<dbReference type="GO" id="GO:0003755">
    <property type="term" value="F:peptidyl-prolyl cis-trans isomerase activity"/>
    <property type="evidence" value="ECO:0007669"/>
    <property type="project" value="UniProtKB-KW"/>
</dbReference>
<dbReference type="Proteomes" id="UP001295423">
    <property type="component" value="Unassembled WGS sequence"/>
</dbReference>
<feature type="domain" description="PPIase FKBP-type" evidence="7">
    <location>
        <begin position="76"/>
        <end position="168"/>
    </location>
</feature>
<dbReference type="InterPro" id="IPR001179">
    <property type="entry name" value="PPIase_FKBP_dom"/>
</dbReference>
<keyword evidence="6" id="KW-0732">Signal</keyword>
<dbReference type="Pfam" id="PF00254">
    <property type="entry name" value="FKBP_C"/>
    <property type="match status" value="1"/>
</dbReference>
<dbReference type="Gene3D" id="3.10.50.40">
    <property type="match status" value="1"/>
</dbReference>
<accession>A0AAD2CQH1</accession>
<evidence type="ECO:0000256" key="1">
    <source>
        <dbReference type="ARBA" id="ARBA00000971"/>
    </source>
</evidence>
<dbReference type="EMBL" id="CAKOGP040000280">
    <property type="protein sequence ID" value="CAJ1933579.1"/>
    <property type="molecule type" value="Genomic_DNA"/>
</dbReference>